<evidence type="ECO:0008006" key="3">
    <source>
        <dbReference type="Google" id="ProtNLM"/>
    </source>
</evidence>
<protein>
    <recommendedName>
        <fullName evidence="3">TIGR04255 family protein</fullName>
    </recommendedName>
</protein>
<dbReference type="InterPro" id="IPR026349">
    <property type="entry name" value="CHP04255"/>
</dbReference>
<accession>A0A2T0I3Q2</accession>
<name>A0A2T0I3Q2_PSEFL</name>
<evidence type="ECO:0000313" key="1">
    <source>
        <dbReference type="EMBL" id="PRW89948.1"/>
    </source>
</evidence>
<organism evidence="1 2">
    <name type="scientific">Pseudomonas fluorescens</name>
    <dbReference type="NCBI Taxonomy" id="294"/>
    <lineage>
        <taxon>Bacteria</taxon>
        <taxon>Pseudomonadati</taxon>
        <taxon>Pseudomonadota</taxon>
        <taxon>Gammaproteobacteria</taxon>
        <taxon>Pseudomonadales</taxon>
        <taxon>Pseudomonadaceae</taxon>
        <taxon>Pseudomonas</taxon>
    </lineage>
</organism>
<comment type="caution">
    <text evidence="1">The sequence shown here is derived from an EMBL/GenBank/DDBJ whole genome shotgun (WGS) entry which is preliminary data.</text>
</comment>
<gene>
    <name evidence="1" type="ORF">C7A10_19610</name>
</gene>
<dbReference type="RefSeq" id="WP_106118287.1">
    <property type="nucleotide sequence ID" value="NZ_PVUH01000013.1"/>
</dbReference>
<dbReference type="NCBIfam" id="TIGR04255">
    <property type="entry name" value="sporadTIGR04255"/>
    <property type="match status" value="1"/>
</dbReference>
<reference evidence="1 2" key="1">
    <citation type="submission" date="2018-03" db="EMBL/GenBank/DDBJ databases">
        <title>Blue discolouration in mozzarella cheese caused by Pseudomonas fluorescens.</title>
        <authorList>
            <person name="Chiesa F."/>
            <person name="Dalmasso A."/>
            <person name="Lomonaco S."/>
        </authorList>
    </citation>
    <scope>NUCLEOTIDE SEQUENCE [LARGE SCALE GENOMIC DNA]</scope>
    <source>
        <strain evidence="1 2">11293</strain>
    </source>
</reference>
<evidence type="ECO:0000313" key="2">
    <source>
        <dbReference type="Proteomes" id="UP000239731"/>
    </source>
</evidence>
<sequence>MAINFENAPLIEVIVELRWGAGLPFPPPGFPGAPSQLFNVNLEASQHEEFFMNFGAECGSRGLQRAERTVPQGFPLIPGQVVYRFRSSDRSQQNLLQVGPGVFTVNGLPPYKGWPSFEAFIARGIDALLASRPVHEVSSNFSSVNIRFINGFGEDYFQDTSRLSFLKSLGFIVQVPEELETVAQEDDSTFFNMNYITNLKGGAKLQVTVAEGAKEGLPIQVVELGTTHEGVPPTKRDLLEVINISHDLIEKIFLNMTAPIHAKMKPREV</sequence>
<dbReference type="Proteomes" id="UP000239731">
    <property type="component" value="Unassembled WGS sequence"/>
</dbReference>
<dbReference type="EMBL" id="PVUH01000013">
    <property type="protein sequence ID" value="PRW89948.1"/>
    <property type="molecule type" value="Genomic_DNA"/>
</dbReference>
<proteinExistence type="predicted"/>
<dbReference type="AlphaFoldDB" id="A0A2T0I3Q2"/>